<evidence type="ECO:0000256" key="1">
    <source>
        <dbReference type="ARBA" id="ARBA00004370"/>
    </source>
</evidence>
<dbReference type="InterPro" id="IPR002994">
    <property type="entry name" value="Surf1/Shy1"/>
</dbReference>
<protein>
    <recommendedName>
        <fullName evidence="6">SURF1-like protein</fullName>
    </recommendedName>
</protein>
<evidence type="ECO:0000256" key="2">
    <source>
        <dbReference type="ARBA" id="ARBA00007165"/>
    </source>
</evidence>
<feature type="compositionally biased region" description="Polar residues" evidence="7">
    <location>
        <begin position="28"/>
        <end position="38"/>
    </location>
</feature>
<dbReference type="Pfam" id="PF02104">
    <property type="entry name" value="SURF1"/>
    <property type="match status" value="1"/>
</dbReference>
<keyword evidence="4" id="KW-1133">Transmembrane helix</keyword>
<organism evidence="8 9">
    <name type="scientific">Hermetia illucens</name>
    <name type="common">Black soldier fly</name>
    <dbReference type="NCBI Taxonomy" id="343691"/>
    <lineage>
        <taxon>Eukaryota</taxon>
        <taxon>Metazoa</taxon>
        <taxon>Ecdysozoa</taxon>
        <taxon>Arthropoda</taxon>
        <taxon>Hexapoda</taxon>
        <taxon>Insecta</taxon>
        <taxon>Pterygota</taxon>
        <taxon>Neoptera</taxon>
        <taxon>Endopterygota</taxon>
        <taxon>Diptera</taxon>
        <taxon>Brachycera</taxon>
        <taxon>Stratiomyomorpha</taxon>
        <taxon>Stratiomyidae</taxon>
        <taxon>Hermetiinae</taxon>
        <taxon>Hermetia</taxon>
    </lineage>
</organism>
<dbReference type="PROSITE" id="PS50895">
    <property type="entry name" value="SURF1"/>
    <property type="match status" value="1"/>
</dbReference>
<name>A0A7R8YR83_HERIL</name>
<evidence type="ECO:0000256" key="6">
    <source>
        <dbReference type="RuleBase" id="RU363076"/>
    </source>
</evidence>
<comment type="subcellular location">
    <subcellularLocation>
        <location evidence="1">Membrane</location>
    </subcellularLocation>
    <subcellularLocation>
        <location evidence="6">Mitochondrion inner membrane</location>
        <topology evidence="6">Multi-pass membrane protein</topology>
    </subcellularLocation>
</comment>
<dbReference type="PANTHER" id="PTHR23427:SF2">
    <property type="entry name" value="SURFEIT LOCUS PROTEIN 1"/>
    <property type="match status" value="1"/>
</dbReference>
<dbReference type="CDD" id="cd06662">
    <property type="entry name" value="SURF1"/>
    <property type="match status" value="1"/>
</dbReference>
<dbReference type="FunCoup" id="A0A7R8YR83">
    <property type="interactions" value="934"/>
</dbReference>
<dbReference type="Proteomes" id="UP000594454">
    <property type="component" value="Chromosome 2"/>
</dbReference>
<dbReference type="EMBL" id="LR899010">
    <property type="protein sequence ID" value="CAD7082443.1"/>
    <property type="molecule type" value="Genomic_DNA"/>
</dbReference>
<dbReference type="OrthoDB" id="10040024at2759"/>
<comment type="similarity">
    <text evidence="2 6">Belongs to the SURF1 family.</text>
</comment>
<dbReference type="PANTHER" id="PTHR23427">
    <property type="entry name" value="SURFEIT LOCUS PROTEIN"/>
    <property type="match status" value="1"/>
</dbReference>
<keyword evidence="5" id="KW-0472">Membrane</keyword>
<keyword evidence="9" id="KW-1185">Reference proteome</keyword>
<reference evidence="8 9" key="1">
    <citation type="submission" date="2020-11" db="EMBL/GenBank/DDBJ databases">
        <authorList>
            <person name="Wallbank WR R."/>
            <person name="Pardo Diaz C."/>
            <person name="Kozak K."/>
            <person name="Martin S."/>
            <person name="Jiggins C."/>
            <person name="Moest M."/>
            <person name="Warren A I."/>
            <person name="Generalovic N T."/>
            <person name="Byers J.R.P. K."/>
            <person name="Montejo-Kovacevich G."/>
            <person name="Yen C E."/>
        </authorList>
    </citation>
    <scope>NUCLEOTIDE SEQUENCE [LARGE SCALE GENOMIC DNA]</scope>
</reference>
<evidence type="ECO:0000256" key="3">
    <source>
        <dbReference type="ARBA" id="ARBA00022692"/>
    </source>
</evidence>
<evidence type="ECO:0000256" key="5">
    <source>
        <dbReference type="ARBA" id="ARBA00023136"/>
    </source>
</evidence>
<evidence type="ECO:0000313" key="9">
    <source>
        <dbReference type="Proteomes" id="UP000594454"/>
    </source>
</evidence>
<dbReference type="GO" id="GO:0033617">
    <property type="term" value="P:mitochondrial respiratory chain complex IV assembly"/>
    <property type="evidence" value="ECO:0007669"/>
    <property type="project" value="TreeGrafter"/>
</dbReference>
<dbReference type="InterPro" id="IPR045214">
    <property type="entry name" value="Surf1/Surf4"/>
</dbReference>
<keyword evidence="6" id="KW-0999">Mitochondrion inner membrane</keyword>
<evidence type="ECO:0000256" key="4">
    <source>
        <dbReference type="ARBA" id="ARBA00022989"/>
    </source>
</evidence>
<comment type="function">
    <text evidence="6">Probably involved in the biogenesis of the COX complex.</text>
</comment>
<sequence length="269" mass="30624">MFAVKLLRYSKPQEPLKLLLSKQAKSSNGSKCFCSSPQSPRPTLKQDPNKISAKGWFLLAIPAATFGLGCWQVQRKSWKENLIRELNEKTKSEPVPLPENLEELNSMEYRPVKVRGKFLHDKELYMGPRSFIHPYGAESKSSLMTPPRDDNVGYHVVTPLKLSGREEIILVNRGWIPKKYMNPLTRQSGQITDEVELTGTVRLNENRPQFSPEHRGNVYLYRDLRKMCSTTGADPIFIDASYESSVPGGPVGGATAFMWYRQILRRKPL</sequence>
<dbReference type="GO" id="GO:0005743">
    <property type="term" value="C:mitochondrial inner membrane"/>
    <property type="evidence" value="ECO:0007669"/>
    <property type="project" value="UniProtKB-SubCell"/>
</dbReference>
<evidence type="ECO:0000313" key="8">
    <source>
        <dbReference type="EMBL" id="CAD7082443.1"/>
    </source>
</evidence>
<feature type="region of interest" description="Disordered" evidence="7">
    <location>
        <begin position="27"/>
        <end position="46"/>
    </location>
</feature>
<proteinExistence type="inferred from homology"/>
<evidence type="ECO:0000256" key="7">
    <source>
        <dbReference type="SAM" id="MobiDB-lite"/>
    </source>
</evidence>
<keyword evidence="6" id="KW-0496">Mitochondrion</keyword>
<dbReference type="AlphaFoldDB" id="A0A7R8YR83"/>
<accession>A0A7R8YR83</accession>
<keyword evidence="3" id="KW-0812">Transmembrane</keyword>
<dbReference type="InParanoid" id="A0A7R8YR83"/>
<gene>
    <name evidence="8" type="ORF">HERILL_LOCUS5478</name>
</gene>